<name>A0A7R8YYY5_HERIL</name>
<dbReference type="GO" id="GO:0006520">
    <property type="term" value="P:amino acid metabolic process"/>
    <property type="evidence" value="ECO:0007669"/>
    <property type="project" value="InterPro"/>
</dbReference>
<accession>A0A7R8YYY5</accession>
<keyword evidence="4" id="KW-0963">Cytoplasm</keyword>
<feature type="binding site" evidence="10">
    <location>
        <position position="111"/>
    </location>
    <ligand>
        <name>Zn(2+)</name>
        <dbReference type="ChEBI" id="CHEBI:29105"/>
        <label>2</label>
    </ligand>
</feature>
<evidence type="ECO:0000256" key="8">
    <source>
        <dbReference type="ARBA" id="ARBA00029656"/>
    </source>
</evidence>
<keyword evidence="13" id="KW-1185">Reference proteome</keyword>
<comment type="similarity">
    <text evidence="2">Belongs to the peptidase M20A family.</text>
</comment>
<dbReference type="PIRSF" id="PIRSF036696">
    <property type="entry name" value="ACY-1"/>
    <property type="match status" value="1"/>
</dbReference>
<feature type="binding site" evidence="10">
    <location>
        <position position="111"/>
    </location>
    <ligand>
        <name>Zn(2+)</name>
        <dbReference type="ChEBI" id="CHEBI:29105"/>
        <label>1</label>
    </ligand>
</feature>
<dbReference type="InterPro" id="IPR052083">
    <property type="entry name" value="Aminoacylase-1_M20A"/>
</dbReference>
<dbReference type="InterPro" id="IPR002933">
    <property type="entry name" value="Peptidase_M20"/>
</dbReference>
<feature type="binding site" evidence="10">
    <location>
        <position position="78"/>
    </location>
    <ligand>
        <name>Zn(2+)</name>
        <dbReference type="ChEBI" id="CHEBI:29105"/>
        <label>1</label>
    </ligand>
</feature>
<dbReference type="Pfam" id="PF07687">
    <property type="entry name" value="M20_dimer"/>
    <property type="match status" value="1"/>
</dbReference>
<dbReference type="FunFam" id="3.30.70.360:FF:000005">
    <property type="entry name" value="Putative Aminoacylase-1"/>
    <property type="match status" value="1"/>
</dbReference>
<dbReference type="PANTHER" id="PTHR45892:SF1">
    <property type="entry name" value="AMINOACYLASE-1"/>
    <property type="match status" value="1"/>
</dbReference>
<dbReference type="NCBIfam" id="TIGR01880">
    <property type="entry name" value="Ac-peptdase-euk"/>
    <property type="match status" value="1"/>
</dbReference>
<sequence>MAAWENNEEIKLFQEYLRIPSTHPDVDYEPCVEFLKRQAQNLGLPIRIYHPTDPKKPTVIITWTGTQPELPSIVLNSHMDVVPVYPEKWTHPPFGAEIDSKGRIFARGTQDMKSVGMQYLAAIRALKKEGKRFKRTIHIMFAADEEIGGKSGMAKFVPTDDFKALNVGFALDEGIASPNETFDVFYAERSIWFILFHISGNAGHGSLLHENTVGVKLRYIIDRMMDFREAEVKKLANNSSLNLGNVTTVNLTRVQGGILNNIVPPKLMVSFDVRLALDVDHQQFIKQLEKWCEEAGGGIEITYESKEPYVPPTPIDDSNIYWKAFKGSLDSLGLKSRTLIFPGATDSRYIRAAGIPAIGFSPMNNTPVLLHDNDEYIDADIYLKGIEIYKTIIPNIANA</sequence>
<dbReference type="InParanoid" id="A0A7R8YYY5"/>
<dbReference type="PANTHER" id="PTHR45892">
    <property type="entry name" value="AMINOACYLASE-1"/>
    <property type="match status" value="1"/>
</dbReference>
<dbReference type="AlphaFoldDB" id="A0A7R8YYY5"/>
<feature type="active site" evidence="9">
    <location>
        <position position="80"/>
    </location>
</feature>
<dbReference type="Gene3D" id="3.40.630.10">
    <property type="entry name" value="Zn peptidases"/>
    <property type="match status" value="1"/>
</dbReference>
<evidence type="ECO:0000313" key="12">
    <source>
        <dbReference type="EMBL" id="CAD7089930.1"/>
    </source>
</evidence>
<feature type="active site" description="Proton acceptor" evidence="9">
    <location>
        <position position="145"/>
    </location>
</feature>
<dbReference type="EC" id="3.5.1.14" evidence="3"/>
<keyword evidence="7 10" id="KW-0862">Zinc</keyword>
<dbReference type="SUPFAM" id="SSF53187">
    <property type="entry name" value="Zn-dependent exopeptidases"/>
    <property type="match status" value="1"/>
</dbReference>
<evidence type="ECO:0000256" key="5">
    <source>
        <dbReference type="ARBA" id="ARBA00022723"/>
    </source>
</evidence>
<dbReference type="Proteomes" id="UP000594454">
    <property type="component" value="Chromosome 5"/>
</dbReference>
<feature type="binding site" evidence="10">
    <location>
        <position position="173"/>
    </location>
    <ligand>
        <name>Zn(2+)</name>
        <dbReference type="ChEBI" id="CHEBI:29105"/>
        <label>1</label>
    </ligand>
</feature>
<dbReference type="InterPro" id="IPR001261">
    <property type="entry name" value="ArgE/DapE_CS"/>
</dbReference>
<evidence type="ECO:0000256" key="2">
    <source>
        <dbReference type="ARBA" id="ARBA00006247"/>
    </source>
</evidence>
<comment type="cofactor">
    <cofactor evidence="10">
        <name>Zn(2+)</name>
        <dbReference type="ChEBI" id="CHEBI:29105"/>
    </cofactor>
    <text evidence="10">Binds 2 Zn(2+) ions per subunit.</text>
</comment>
<gene>
    <name evidence="12" type="ORF">HERILL_LOCUS12448</name>
</gene>
<evidence type="ECO:0000256" key="3">
    <source>
        <dbReference type="ARBA" id="ARBA00011913"/>
    </source>
</evidence>
<dbReference type="EMBL" id="LR899013">
    <property type="protein sequence ID" value="CAD7089930.1"/>
    <property type="molecule type" value="Genomic_DNA"/>
</dbReference>
<evidence type="ECO:0000313" key="13">
    <source>
        <dbReference type="Proteomes" id="UP000594454"/>
    </source>
</evidence>
<evidence type="ECO:0000256" key="7">
    <source>
        <dbReference type="ARBA" id="ARBA00022833"/>
    </source>
</evidence>
<comment type="subcellular location">
    <subcellularLocation>
        <location evidence="1">Cytoplasm</location>
    </subcellularLocation>
</comment>
<dbReference type="InterPro" id="IPR036264">
    <property type="entry name" value="Bact_exopeptidase_dim_dom"/>
</dbReference>
<keyword evidence="5 10" id="KW-0479">Metal-binding</keyword>
<evidence type="ECO:0000256" key="4">
    <source>
        <dbReference type="ARBA" id="ARBA00022490"/>
    </source>
</evidence>
<dbReference type="FunFam" id="1.10.150.900:FF:000001">
    <property type="entry name" value="Aminoacylase-1, putative"/>
    <property type="match status" value="1"/>
</dbReference>
<dbReference type="SUPFAM" id="SSF55031">
    <property type="entry name" value="Bacterial exopeptidase dimerisation domain"/>
    <property type="match status" value="1"/>
</dbReference>
<evidence type="ECO:0000256" key="1">
    <source>
        <dbReference type="ARBA" id="ARBA00004496"/>
    </source>
</evidence>
<dbReference type="InterPro" id="IPR011650">
    <property type="entry name" value="Peptidase_M20_dimer"/>
</dbReference>
<dbReference type="GO" id="GO:0004046">
    <property type="term" value="F:aminoacylase activity"/>
    <property type="evidence" value="ECO:0007669"/>
    <property type="project" value="UniProtKB-EC"/>
</dbReference>
<protein>
    <recommendedName>
        <fullName evidence="3">N-acyl-aliphatic-L-amino acid amidohydrolase</fullName>
        <ecNumber evidence="3">3.5.1.14</ecNumber>
    </recommendedName>
    <alternativeName>
        <fullName evidence="8">N-acyl-L-amino-acid amidohydrolase</fullName>
    </alternativeName>
</protein>
<reference evidence="12 13" key="1">
    <citation type="submission" date="2020-11" db="EMBL/GenBank/DDBJ databases">
        <authorList>
            <person name="Wallbank WR R."/>
            <person name="Pardo Diaz C."/>
            <person name="Kozak K."/>
            <person name="Martin S."/>
            <person name="Jiggins C."/>
            <person name="Moest M."/>
            <person name="Warren A I."/>
            <person name="Generalovic N T."/>
            <person name="Byers J.R.P. K."/>
            <person name="Montejo-Kovacevich G."/>
            <person name="Yen C E."/>
        </authorList>
    </citation>
    <scope>NUCLEOTIDE SEQUENCE [LARGE SCALE GENOMIC DNA]</scope>
</reference>
<evidence type="ECO:0000256" key="10">
    <source>
        <dbReference type="PIRSR" id="PIRSR036696-2"/>
    </source>
</evidence>
<dbReference type="GO" id="GO:0046872">
    <property type="term" value="F:metal ion binding"/>
    <property type="evidence" value="ECO:0007669"/>
    <property type="project" value="UniProtKB-KW"/>
</dbReference>
<dbReference type="FunFam" id="3.40.630.10:FF:000019">
    <property type="entry name" value="Aminoacylase 1"/>
    <property type="match status" value="1"/>
</dbReference>
<dbReference type="CDD" id="cd05646">
    <property type="entry name" value="M20_AcylaseI_like"/>
    <property type="match status" value="1"/>
</dbReference>
<feature type="domain" description="Peptidase M20 dimerisation" evidence="11">
    <location>
        <begin position="187"/>
        <end position="296"/>
    </location>
</feature>
<feature type="binding site" evidence="10">
    <location>
        <position position="371"/>
    </location>
    <ligand>
        <name>Zn(2+)</name>
        <dbReference type="ChEBI" id="CHEBI:29105"/>
        <label>2</label>
    </ligand>
</feature>
<dbReference type="InterPro" id="IPR010159">
    <property type="entry name" value="N-acyl_aa_amidohydrolase"/>
</dbReference>
<dbReference type="PROSITE" id="PS00759">
    <property type="entry name" value="ARGE_DAPE_CPG2_2"/>
    <property type="match status" value="1"/>
</dbReference>
<evidence type="ECO:0000256" key="6">
    <source>
        <dbReference type="ARBA" id="ARBA00022801"/>
    </source>
</evidence>
<evidence type="ECO:0000256" key="9">
    <source>
        <dbReference type="PIRSR" id="PIRSR036696-1"/>
    </source>
</evidence>
<dbReference type="OrthoDB" id="3064516at2759"/>
<organism evidence="12 13">
    <name type="scientific">Hermetia illucens</name>
    <name type="common">Black soldier fly</name>
    <dbReference type="NCBI Taxonomy" id="343691"/>
    <lineage>
        <taxon>Eukaryota</taxon>
        <taxon>Metazoa</taxon>
        <taxon>Ecdysozoa</taxon>
        <taxon>Arthropoda</taxon>
        <taxon>Hexapoda</taxon>
        <taxon>Insecta</taxon>
        <taxon>Pterygota</taxon>
        <taxon>Neoptera</taxon>
        <taxon>Endopterygota</taxon>
        <taxon>Diptera</taxon>
        <taxon>Brachycera</taxon>
        <taxon>Stratiomyomorpha</taxon>
        <taxon>Stratiomyidae</taxon>
        <taxon>Hermetiinae</taxon>
        <taxon>Hermetia</taxon>
    </lineage>
</organism>
<keyword evidence="6" id="KW-0378">Hydrolase</keyword>
<dbReference type="OMA" id="MDCVETI"/>
<dbReference type="FunCoup" id="A0A7R8YYY5">
    <property type="interactions" value="213"/>
</dbReference>
<feature type="binding site" evidence="10">
    <location>
        <position position="146"/>
    </location>
    <ligand>
        <name>Zn(2+)</name>
        <dbReference type="ChEBI" id="CHEBI:29105"/>
        <label>2</label>
    </ligand>
</feature>
<dbReference type="GO" id="GO:0005737">
    <property type="term" value="C:cytoplasm"/>
    <property type="evidence" value="ECO:0007669"/>
    <property type="project" value="UniProtKB-SubCell"/>
</dbReference>
<dbReference type="Gene3D" id="1.10.150.900">
    <property type="match status" value="1"/>
</dbReference>
<dbReference type="Gene3D" id="3.30.70.360">
    <property type="match status" value="1"/>
</dbReference>
<proteinExistence type="inferred from homology"/>
<evidence type="ECO:0000259" key="11">
    <source>
        <dbReference type="Pfam" id="PF07687"/>
    </source>
</evidence>
<dbReference type="Pfam" id="PF01546">
    <property type="entry name" value="Peptidase_M20"/>
    <property type="match status" value="1"/>
</dbReference>